<gene>
    <name evidence="1" type="ORF">ZHAS_00009724</name>
</gene>
<proteinExistence type="predicted"/>
<evidence type="ECO:0000313" key="2">
    <source>
        <dbReference type="EnsemblMetazoa" id="ASIC009724-PA"/>
    </source>
</evidence>
<dbReference type="EMBL" id="KE525157">
    <property type="protein sequence ID" value="KFB41878.1"/>
    <property type="molecule type" value="Genomic_DNA"/>
</dbReference>
<evidence type="ECO:0000313" key="1">
    <source>
        <dbReference type="EMBL" id="KFB41878.1"/>
    </source>
</evidence>
<reference evidence="2" key="2">
    <citation type="submission" date="2020-05" db="UniProtKB">
        <authorList>
            <consortium name="EnsemblMetazoa"/>
        </authorList>
    </citation>
    <scope>IDENTIFICATION</scope>
</reference>
<dbReference type="EMBL" id="ATLV01017159">
    <property type="status" value="NOT_ANNOTATED_CDS"/>
    <property type="molecule type" value="Genomic_DNA"/>
</dbReference>
<keyword evidence="3" id="KW-1185">Reference proteome</keyword>
<sequence length="85" mass="9231">MTNEPSEPHPTARNAREMAMNGDEIEIVLGEVKTGSGLLSGGDEELGVDLVGCKIFIMNHSPYHKTRRLRVPPPALSLRSLFTSG</sequence>
<accession>A0A084VV84</accession>
<evidence type="ECO:0000313" key="3">
    <source>
        <dbReference type="Proteomes" id="UP000030765"/>
    </source>
</evidence>
<dbReference type="EnsemblMetazoa" id="ASIC009724-RA">
    <property type="protein sequence ID" value="ASIC009724-PA"/>
    <property type="gene ID" value="ASIC009724"/>
</dbReference>
<reference evidence="1 3" key="1">
    <citation type="journal article" date="2014" name="BMC Genomics">
        <title>Genome sequence of Anopheles sinensis provides insight into genetics basis of mosquito competence for malaria parasites.</title>
        <authorList>
            <person name="Zhou D."/>
            <person name="Zhang D."/>
            <person name="Ding G."/>
            <person name="Shi L."/>
            <person name="Hou Q."/>
            <person name="Ye Y."/>
            <person name="Xu Y."/>
            <person name="Zhou H."/>
            <person name="Xiong C."/>
            <person name="Li S."/>
            <person name="Yu J."/>
            <person name="Hong S."/>
            <person name="Yu X."/>
            <person name="Zou P."/>
            <person name="Chen C."/>
            <person name="Chang X."/>
            <person name="Wang W."/>
            <person name="Lv Y."/>
            <person name="Sun Y."/>
            <person name="Ma L."/>
            <person name="Shen B."/>
            <person name="Zhu C."/>
        </authorList>
    </citation>
    <scope>NUCLEOTIDE SEQUENCE [LARGE SCALE GENOMIC DNA]</scope>
</reference>
<dbReference type="Proteomes" id="UP000030765">
    <property type="component" value="Unassembled WGS sequence"/>
</dbReference>
<name>A0A084VV84_ANOSI</name>
<dbReference type="AlphaFoldDB" id="A0A084VV84"/>
<protein>
    <submittedName>
        <fullName evidence="1 2">Uncharacterized protein</fullName>
    </submittedName>
</protein>
<organism evidence="1">
    <name type="scientific">Anopheles sinensis</name>
    <name type="common">Mosquito</name>
    <dbReference type="NCBI Taxonomy" id="74873"/>
    <lineage>
        <taxon>Eukaryota</taxon>
        <taxon>Metazoa</taxon>
        <taxon>Ecdysozoa</taxon>
        <taxon>Arthropoda</taxon>
        <taxon>Hexapoda</taxon>
        <taxon>Insecta</taxon>
        <taxon>Pterygota</taxon>
        <taxon>Neoptera</taxon>
        <taxon>Endopterygota</taxon>
        <taxon>Diptera</taxon>
        <taxon>Nematocera</taxon>
        <taxon>Culicoidea</taxon>
        <taxon>Culicidae</taxon>
        <taxon>Anophelinae</taxon>
        <taxon>Anopheles</taxon>
    </lineage>
</organism>
<dbReference type="VEuPathDB" id="VectorBase:ASIC009724"/>